<dbReference type="AlphaFoldDB" id="A0A9P6CLF7"/>
<comment type="subunit">
    <text evidence="4">Binds to mitochondrial small subunit 15S rRNA.</text>
</comment>
<feature type="repeat" description="PPR" evidence="5">
    <location>
        <begin position="666"/>
        <end position="701"/>
    </location>
</feature>
<evidence type="ECO:0000256" key="1">
    <source>
        <dbReference type="ARBA" id="ARBA00006192"/>
    </source>
</evidence>
<dbReference type="PANTHER" id="PTHR47447:SF24">
    <property type="entry name" value="PENTATRICOPEPTIDE REPEAT-CONTAINING PROTEIN"/>
    <property type="match status" value="1"/>
</dbReference>
<dbReference type="OrthoDB" id="185373at2759"/>
<dbReference type="Pfam" id="PF13041">
    <property type="entry name" value="PPR_2"/>
    <property type="match status" value="3"/>
</dbReference>
<dbReference type="EMBL" id="MU150251">
    <property type="protein sequence ID" value="KAF9464859.1"/>
    <property type="molecule type" value="Genomic_DNA"/>
</dbReference>
<evidence type="ECO:0000313" key="7">
    <source>
        <dbReference type="EMBL" id="KAF9464859.1"/>
    </source>
</evidence>
<evidence type="ECO:0000256" key="2">
    <source>
        <dbReference type="ARBA" id="ARBA00022737"/>
    </source>
</evidence>
<evidence type="ECO:0000256" key="4">
    <source>
        <dbReference type="ARBA" id="ARBA00044511"/>
    </source>
</evidence>
<evidence type="ECO:0000256" key="5">
    <source>
        <dbReference type="PROSITE-ProRule" id="PRU00708"/>
    </source>
</evidence>
<comment type="caution">
    <text evidence="7">The sequence shown here is derived from an EMBL/GenBank/DDBJ whole genome shotgun (WGS) entry which is preliminary data.</text>
</comment>
<dbReference type="InterPro" id="IPR002885">
    <property type="entry name" value="PPR_rpt"/>
</dbReference>
<feature type="region of interest" description="Disordered" evidence="6">
    <location>
        <begin position="102"/>
        <end position="121"/>
    </location>
</feature>
<keyword evidence="8" id="KW-1185">Reference proteome</keyword>
<evidence type="ECO:0000256" key="6">
    <source>
        <dbReference type="SAM" id="MobiDB-lite"/>
    </source>
</evidence>
<organism evidence="7 8">
    <name type="scientific">Collybia nuda</name>
    <dbReference type="NCBI Taxonomy" id="64659"/>
    <lineage>
        <taxon>Eukaryota</taxon>
        <taxon>Fungi</taxon>
        <taxon>Dikarya</taxon>
        <taxon>Basidiomycota</taxon>
        <taxon>Agaricomycotina</taxon>
        <taxon>Agaricomycetes</taxon>
        <taxon>Agaricomycetidae</taxon>
        <taxon>Agaricales</taxon>
        <taxon>Tricholomatineae</taxon>
        <taxon>Clitocybaceae</taxon>
        <taxon>Collybia</taxon>
    </lineage>
</organism>
<comment type="function">
    <text evidence="3">Regulates mitochondrial small subunit maturation by controlling 15S rRNA 5'-end processing. Localizes to the 5' precursor of the 15S rRNA in a position that is subsequently occupied by mS47 in the mature yeast mtSSU. Uses structure and sequence-specific RNA recognition, binding to a single-stranded region of the precursor and specifically recognizing bases -6 to -1. The exchange of Ccm1 for mS47 is coupled to the irreversible removal of precursor rRNA that is accompanied by conformational changes of the mitoribosomal proteins uS5m and mS26. These conformational changes signal completion of 5'-end rRNA processing through protection of the mature 5'-end of the 15S rRNA and stabilization of mS47. The removal of the 5' precursor together with the dissociation of Ccm1 may be catalyzed by the 5'-3' exoribonuclease Pet127. Involved in the specific removal of group I introns in mitochondrial encoded transcripts.</text>
</comment>
<evidence type="ECO:0008006" key="9">
    <source>
        <dbReference type="Google" id="ProtNLM"/>
    </source>
</evidence>
<sequence>MVEPFAAVILNSLLSGRSTLRSSPSLNSVARVMKGSPRTHGTSDFLTPQPRRVKGKERAEYVLNLSCHLSQCQEWSSCAKRHSLWCPHQSRFMMMDEFDTNEEGPVRRHGSRHTSPPLHSDTLHYSSKSHGIYGGQRRHASYASELAEVPRSPPSTSTLRPDSAFLKAQAIRSILELKGKYFQLGPAWDTYTSALECGAIDLLTLDDILAFSTKFADAAEVLYKTKTDLEIIQQWGYRLADILSVVEPQTVSNSPSDYRRKCLSARAMALVGDLQNAASLVHAANRIPMAYEEKSEALQAYEGIVLSAWRHHSWSHVLEFIIIEWPFIGSYMTRMSSKWHYSTPAQVGSSLRHTVQMVISEIENPALLLASKTDWNHEQRQQIGNLLIEVLCNRKIPTDALNVYKEMKAQRLSTPVGLQLTLSRTLARADMFEQANTLFASLTTSSVFKYYLSTGLYIYAHQGDTLKAEQYYDYLSQRGWASDYDIAMLLYSYAKQGKTEPTMELFDKFFPEGSDGARQNSPSLLHYSILILGYAQQGDIEGISRGLTSLSKAGLVPDVYIYTSILKAFALRGDIDSVTAVLNQMRSAGVHANAVSYTTVITLLARRKDAVSAEAIYKRAISEGVIPDRRMVTSLMNAHAEAGSWKGVIRIFDYIKSSPSRHIYLSVEVYNTLLKAYVLIGAPFHAVSKLFSKLESSGVKPDAYTYALLIQSACDSGKMKLAADIFYEMDAMAESGQSETLVNAYILTIIMAGFLRIGDKIRAKAVLDEMKDRGIQPTSVSYGTIIKAYGNEKTEESIQIAERFVQDLMNAPAEERAWNRPSHGRKTPFDHIYGPLIRAHAQGEKVEDVERLLQEVVDAGGTPSLGMLTALLDAYGRTSNTEAAVTLWPQIFKLGQQYARPGALLNEAENDDAARVRLQGKTINLSLSIYINILSTAGRHLDIAATWKDFRSQGLVPDSHNWNHLAVALVRAGEPERAFEILEKVILPYQRLSSSIPIERDMHPESPLLPQPTSPEAPSESPMRRSNNRATAVAIATSRMPATELENEDHADDPARALSVLHQISPAWAAWRPHTATLSILLMVLSRLQSGALIEPITPNAEVDVTLGNSNPSKARDILNKIYQDYPDTVRAVLDHEVVEKRRLGGEYDATYNWR</sequence>
<proteinExistence type="inferred from homology"/>
<keyword evidence="2" id="KW-0677">Repeat</keyword>
<dbReference type="PANTHER" id="PTHR47447">
    <property type="entry name" value="OS03G0856100 PROTEIN"/>
    <property type="match status" value="1"/>
</dbReference>
<dbReference type="Proteomes" id="UP000807353">
    <property type="component" value="Unassembled WGS sequence"/>
</dbReference>
<dbReference type="PROSITE" id="PS51375">
    <property type="entry name" value="PPR"/>
    <property type="match status" value="4"/>
</dbReference>
<accession>A0A9P6CLF7</accession>
<feature type="repeat" description="PPR" evidence="5">
    <location>
        <begin position="743"/>
        <end position="777"/>
    </location>
</feature>
<dbReference type="NCBIfam" id="TIGR00756">
    <property type="entry name" value="PPR"/>
    <property type="match status" value="2"/>
</dbReference>
<evidence type="ECO:0000256" key="3">
    <source>
        <dbReference type="ARBA" id="ARBA00044493"/>
    </source>
</evidence>
<comment type="similarity">
    <text evidence="1">Belongs to the CCM1 family.</text>
</comment>
<gene>
    <name evidence="7" type="ORF">BDZ94DRAFT_1255416</name>
</gene>
<feature type="region of interest" description="Disordered" evidence="6">
    <location>
        <begin position="1000"/>
        <end position="1028"/>
    </location>
</feature>
<reference evidence="7" key="1">
    <citation type="submission" date="2020-11" db="EMBL/GenBank/DDBJ databases">
        <authorList>
            <consortium name="DOE Joint Genome Institute"/>
            <person name="Ahrendt S."/>
            <person name="Riley R."/>
            <person name="Andreopoulos W."/>
            <person name="Labutti K."/>
            <person name="Pangilinan J."/>
            <person name="Ruiz-Duenas F.J."/>
            <person name="Barrasa J.M."/>
            <person name="Sanchez-Garcia M."/>
            <person name="Camarero S."/>
            <person name="Miyauchi S."/>
            <person name="Serrano A."/>
            <person name="Linde D."/>
            <person name="Babiker R."/>
            <person name="Drula E."/>
            <person name="Ayuso-Fernandez I."/>
            <person name="Pacheco R."/>
            <person name="Padilla G."/>
            <person name="Ferreira P."/>
            <person name="Barriuso J."/>
            <person name="Kellner H."/>
            <person name="Castanera R."/>
            <person name="Alfaro M."/>
            <person name="Ramirez L."/>
            <person name="Pisabarro A.G."/>
            <person name="Kuo A."/>
            <person name="Tritt A."/>
            <person name="Lipzen A."/>
            <person name="He G."/>
            <person name="Yan M."/>
            <person name="Ng V."/>
            <person name="Cullen D."/>
            <person name="Martin F."/>
            <person name="Rosso M.-N."/>
            <person name="Henrissat B."/>
            <person name="Hibbett D."/>
            <person name="Martinez A.T."/>
            <person name="Grigoriev I.V."/>
        </authorList>
    </citation>
    <scope>NUCLEOTIDE SEQUENCE</scope>
    <source>
        <strain evidence="7">CBS 247.69</strain>
    </source>
</reference>
<feature type="repeat" description="PPR" evidence="5">
    <location>
        <begin position="558"/>
        <end position="592"/>
    </location>
</feature>
<name>A0A9P6CLF7_9AGAR</name>
<evidence type="ECO:0000313" key="8">
    <source>
        <dbReference type="Proteomes" id="UP000807353"/>
    </source>
</evidence>
<dbReference type="Gene3D" id="1.25.40.10">
    <property type="entry name" value="Tetratricopeptide repeat domain"/>
    <property type="match status" value="3"/>
</dbReference>
<dbReference type="InterPro" id="IPR011990">
    <property type="entry name" value="TPR-like_helical_dom_sf"/>
</dbReference>
<protein>
    <recommendedName>
        <fullName evidence="9">Pentacotripeptide-repeat region of PRORP domain-containing protein</fullName>
    </recommendedName>
</protein>
<feature type="repeat" description="PPR" evidence="5">
    <location>
        <begin position="593"/>
        <end position="627"/>
    </location>
</feature>